<dbReference type="GO" id="GO:0008168">
    <property type="term" value="F:methyltransferase activity"/>
    <property type="evidence" value="ECO:0007669"/>
    <property type="project" value="UniProtKB-KW"/>
</dbReference>
<dbReference type="PROSITE" id="PS00092">
    <property type="entry name" value="N6_MTASE"/>
    <property type="match status" value="1"/>
</dbReference>
<reference evidence="1" key="1">
    <citation type="submission" date="2020-10" db="EMBL/GenBank/DDBJ databases">
        <authorList>
            <person name="Castelo-Branco R."/>
            <person name="Eusebio N."/>
            <person name="Adriana R."/>
            <person name="Vieira A."/>
            <person name="Brugerolle De Fraissinette N."/>
            <person name="Rezende De Castro R."/>
            <person name="Schneider M.P."/>
            <person name="Vasconcelos V."/>
            <person name="Leao P.N."/>
        </authorList>
    </citation>
    <scope>NUCLEOTIDE SEQUENCE</scope>
    <source>
        <strain evidence="1">LEGE 07310</strain>
    </source>
</reference>
<keyword evidence="1" id="KW-0808">Transferase</keyword>
<protein>
    <submittedName>
        <fullName evidence="1">DNA methylase</fullName>
    </submittedName>
</protein>
<dbReference type="GO" id="GO:0003676">
    <property type="term" value="F:nucleic acid binding"/>
    <property type="evidence" value="ECO:0007669"/>
    <property type="project" value="InterPro"/>
</dbReference>
<evidence type="ECO:0000313" key="1">
    <source>
        <dbReference type="EMBL" id="MBE9080300.1"/>
    </source>
</evidence>
<dbReference type="InterPro" id="IPR002052">
    <property type="entry name" value="DNA_methylase_N6_adenine_CS"/>
</dbReference>
<dbReference type="Gene3D" id="3.40.50.150">
    <property type="entry name" value="Vaccinia Virus protein VP39"/>
    <property type="match status" value="2"/>
</dbReference>
<name>A0A8J7DPU2_9CYAN</name>
<dbReference type="Proteomes" id="UP000636505">
    <property type="component" value="Unassembled WGS sequence"/>
</dbReference>
<gene>
    <name evidence="1" type="ORF">IQ241_23930</name>
</gene>
<dbReference type="AlphaFoldDB" id="A0A8J7DPU2"/>
<keyword evidence="1" id="KW-0489">Methyltransferase</keyword>
<keyword evidence="2" id="KW-1185">Reference proteome</keyword>
<dbReference type="RefSeq" id="WP_193912108.1">
    <property type="nucleotide sequence ID" value="NZ_JADEXG010000099.1"/>
</dbReference>
<proteinExistence type="predicted"/>
<accession>A0A8J7DPU2</accession>
<dbReference type="InterPro" id="IPR029063">
    <property type="entry name" value="SAM-dependent_MTases_sf"/>
</dbReference>
<evidence type="ECO:0000313" key="2">
    <source>
        <dbReference type="Proteomes" id="UP000636505"/>
    </source>
</evidence>
<dbReference type="GO" id="GO:0032259">
    <property type="term" value="P:methylation"/>
    <property type="evidence" value="ECO:0007669"/>
    <property type="project" value="UniProtKB-KW"/>
</dbReference>
<comment type="caution">
    <text evidence="1">The sequence shown here is derived from an EMBL/GenBank/DDBJ whole genome shotgun (WGS) entry which is preliminary data.</text>
</comment>
<organism evidence="1 2">
    <name type="scientific">Vasconcelosia minhoensis LEGE 07310</name>
    <dbReference type="NCBI Taxonomy" id="915328"/>
    <lineage>
        <taxon>Bacteria</taxon>
        <taxon>Bacillati</taxon>
        <taxon>Cyanobacteriota</taxon>
        <taxon>Cyanophyceae</taxon>
        <taxon>Nodosilineales</taxon>
        <taxon>Cymatolegaceae</taxon>
        <taxon>Vasconcelosia</taxon>
        <taxon>Vasconcelosia minhoensis</taxon>
    </lineage>
</organism>
<dbReference type="EMBL" id="JADEXG010000099">
    <property type="protein sequence ID" value="MBE9080300.1"/>
    <property type="molecule type" value="Genomic_DNA"/>
</dbReference>
<dbReference type="SUPFAM" id="SSF53335">
    <property type="entry name" value="S-adenosyl-L-methionine-dependent methyltransferases"/>
    <property type="match status" value="2"/>
</dbReference>
<sequence length="732" mass="81485">MSIEFSFDIAFTAKLALREKQIQQNYRPIIAVHKWFARRPGTLFRSLILSEFEEQPVEQTYYSSHNFEGLTICDPFMGGGTPLLEANRLGCSVIGADINPMATWIVQEEISELDLSAYLKTADHLLAYLKNEIGLLYQTRCPITGQEDVEVKYFLWVKTGICTACNQSFDLFPGYVLAKDVRHPAYVLVCPSCGNLNEVADPANPGSCTCGAALTMKGPVQRSQCVCPHCGHVNKAPFHGNGSPSHRLFAIEYYSPDLKGRSGRLFKKPDADDIARVDKAQYLWSNLFPSYVPEDDIPQGDETNRLHRWGYQQFKELFNPRQLLALETAAGFIAQIKDHRLRRAFATNFSDLLRYQNMLCRYDTMALKSLDIFSIHGFPVGYIQVESNFLGIRKGNGLPVGSGGWINIIEKYAKAKQYCTAPFEVAFEGRKKHTVKIDGEWIGEQSPKGAKPYSRTVDLRCHSETTLELPDHSLDAVFTDPPYYGMVQYGELMHFCYVWLRKLMGADFPGLDQETTRHRDELTGNDTAARGINHFAEGLAQVYARMAAALKPGAPLVFTYHHNQQDAYLAVAMAILDAGLTCSASLPCPAEMGGSIHIHGTGSSIVDTVFVCRHRGTTLRTGLFKNGAQLAQIISHELTELRTAGMNPTAGDIRCIAFGNITRMAIWNLRSGWVASQPTSQKLERIRSAMDAIATVNEVAIALERLNPAQPVINFGLFAVPDARERLDAVAF</sequence>